<dbReference type="GeneID" id="117643590"/>
<proteinExistence type="inferred from homology"/>
<evidence type="ECO:0000313" key="3">
    <source>
        <dbReference type="Proteomes" id="UP000515158"/>
    </source>
</evidence>
<dbReference type="FunCoup" id="A0A6P8ZL92">
    <property type="interactions" value="362"/>
</dbReference>
<protein>
    <submittedName>
        <fullName evidence="4">Retinol dehydrogenase 13-like</fullName>
    </submittedName>
</protein>
<gene>
    <name evidence="4" type="primary">LOC117643590</name>
</gene>
<reference evidence="4" key="1">
    <citation type="submission" date="2025-08" db="UniProtKB">
        <authorList>
            <consortium name="RefSeq"/>
        </authorList>
    </citation>
    <scope>IDENTIFICATION</scope>
    <source>
        <tissue evidence="4">Total insect</tissue>
    </source>
</reference>
<dbReference type="RefSeq" id="XP_034238449.1">
    <property type="nucleotide sequence ID" value="XM_034382558.1"/>
</dbReference>
<dbReference type="PRINTS" id="PR00081">
    <property type="entry name" value="GDHRDH"/>
</dbReference>
<sequence>MNKVPFWVKVLTGVGVGAGASVVVKERLSGPDFDAPVNIGGKVAVVTGANSGIGFEVAKNLAQRGAKVYLACRDKDRCATAREEIFLETENKHIYCRYCDLGSFESIKRFVRRLQRDEEKVDILINNAGVMWGERETTQDGIETQLGVNHMGHFLLTNLLIDKLKQGAPSRIVNVASTAHYKGKINVQDLNSADNYSESGAYNQSKLANVLFTRELAKRLQGTDVTVNAVHPGIVDTNIVRNTGFFTTSLMFILRPVVWAFIKSPRQGAQAVLHVALHPDLQQTSGQYFNLREIAEPSKDALNDKLALWLWLTSEKWTKLEEMRKELNVQPLLLPGETVGNVPLPNMKQRATASKVVSSNKDIISDVNSNVLAS</sequence>
<comment type="similarity">
    <text evidence="2">Belongs to the short-chain dehydrogenases/reductases (SDR) family.</text>
</comment>
<dbReference type="InterPro" id="IPR002347">
    <property type="entry name" value="SDR_fam"/>
</dbReference>
<evidence type="ECO:0000313" key="4">
    <source>
        <dbReference type="RefSeq" id="XP_034238449.1"/>
    </source>
</evidence>
<keyword evidence="3" id="KW-1185">Reference proteome</keyword>
<dbReference type="InParanoid" id="A0A6P8ZL92"/>
<keyword evidence="1" id="KW-0560">Oxidoreductase</keyword>
<name>A0A6P8ZL92_THRPL</name>
<dbReference type="GO" id="GO:0016491">
    <property type="term" value="F:oxidoreductase activity"/>
    <property type="evidence" value="ECO:0007669"/>
    <property type="project" value="UniProtKB-KW"/>
</dbReference>
<dbReference type="PANTHER" id="PTHR43157">
    <property type="entry name" value="PHOSPHATIDYLINOSITOL-GLYCAN BIOSYNTHESIS CLASS F PROTEIN-RELATED"/>
    <property type="match status" value="1"/>
</dbReference>
<organism evidence="4">
    <name type="scientific">Thrips palmi</name>
    <name type="common">Melon thrips</name>
    <dbReference type="NCBI Taxonomy" id="161013"/>
    <lineage>
        <taxon>Eukaryota</taxon>
        <taxon>Metazoa</taxon>
        <taxon>Ecdysozoa</taxon>
        <taxon>Arthropoda</taxon>
        <taxon>Hexapoda</taxon>
        <taxon>Insecta</taxon>
        <taxon>Pterygota</taxon>
        <taxon>Neoptera</taxon>
        <taxon>Paraneoptera</taxon>
        <taxon>Thysanoptera</taxon>
        <taxon>Terebrantia</taxon>
        <taxon>Thripoidea</taxon>
        <taxon>Thripidae</taxon>
        <taxon>Thrips</taxon>
    </lineage>
</organism>
<evidence type="ECO:0000256" key="2">
    <source>
        <dbReference type="RuleBase" id="RU000363"/>
    </source>
</evidence>
<dbReference type="OrthoDB" id="191139at2759"/>
<dbReference type="Proteomes" id="UP000515158">
    <property type="component" value="Unplaced"/>
</dbReference>
<evidence type="ECO:0000256" key="1">
    <source>
        <dbReference type="ARBA" id="ARBA00023002"/>
    </source>
</evidence>
<dbReference type="AlphaFoldDB" id="A0A6P8ZL92"/>
<dbReference type="Gene3D" id="3.40.50.720">
    <property type="entry name" value="NAD(P)-binding Rossmann-like Domain"/>
    <property type="match status" value="1"/>
</dbReference>
<dbReference type="Pfam" id="PF00106">
    <property type="entry name" value="adh_short"/>
    <property type="match status" value="1"/>
</dbReference>
<dbReference type="PANTHER" id="PTHR43157:SF31">
    <property type="entry name" value="PHOSPHATIDYLINOSITOL-GLYCAN BIOSYNTHESIS CLASS F PROTEIN"/>
    <property type="match status" value="1"/>
</dbReference>
<dbReference type="PRINTS" id="PR00080">
    <property type="entry name" value="SDRFAMILY"/>
</dbReference>
<dbReference type="KEGG" id="tpal:117643590"/>
<accession>A0A6P8ZL92</accession>
<dbReference type="InterPro" id="IPR036291">
    <property type="entry name" value="NAD(P)-bd_dom_sf"/>
</dbReference>
<dbReference type="SUPFAM" id="SSF51735">
    <property type="entry name" value="NAD(P)-binding Rossmann-fold domains"/>
    <property type="match status" value="1"/>
</dbReference>